<feature type="disulfide bond" evidence="3">
    <location>
        <begin position="49"/>
        <end position="113"/>
    </location>
</feature>
<reference evidence="5" key="2">
    <citation type="submission" date="2014-03" db="EMBL/GenBank/DDBJ databases">
        <authorList>
            <person name="Genoscope - CEA"/>
        </authorList>
    </citation>
    <scope>NUCLEOTIDE SEQUENCE</scope>
</reference>
<dbReference type="SUPFAM" id="SSF56487">
    <property type="entry name" value="SRCR-like"/>
    <property type="match status" value="1"/>
</dbReference>
<dbReference type="InterPro" id="IPR001190">
    <property type="entry name" value="SRCR"/>
</dbReference>
<dbReference type="InterPro" id="IPR036772">
    <property type="entry name" value="SRCR-like_dom_sf"/>
</dbReference>
<keyword evidence="2 3" id="KW-1015">Disulfide bond</keyword>
<proteinExistence type="predicted"/>
<evidence type="ECO:0000256" key="1">
    <source>
        <dbReference type="ARBA" id="ARBA00022729"/>
    </source>
</evidence>
<dbReference type="PANTHER" id="PTHR45817:SF2">
    <property type="entry name" value="LYSYL OXIDASE HOMOLOG 3"/>
    <property type="match status" value="1"/>
</dbReference>
<feature type="disulfide bond" evidence="3">
    <location>
        <begin position="93"/>
        <end position="103"/>
    </location>
</feature>
<dbReference type="PANTHER" id="PTHR45817">
    <property type="entry name" value="LYSYL OXIDASE-LIKE-RELATED"/>
    <property type="match status" value="1"/>
</dbReference>
<name>A0A060YQB9_ONCMY</name>
<keyword evidence="1" id="KW-0732">Signal</keyword>
<dbReference type="InterPro" id="IPR050912">
    <property type="entry name" value="LOX-like_protein"/>
</dbReference>
<dbReference type="PROSITE" id="PS50287">
    <property type="entry name" value="SRCR_2"/>
    <property type="match status" value="1"/>
</dbReference>
<dbReference type="AlphaFoldDB" id="A0A060YQB9"/>
<dbReference type="FunFam" id="3.10.250.10:FF:000001">
    <property type="entry name" value="Lysyl oxidase 4 isoform X1"/>
    <property type="match status" value="1"/>
</dbReference>
<gene>
    <name evidence="5" type="ORF">GSONMT00059655001</name>
</gene>
<dbReference type="PRINTS" id="PR00258">
    <property type="entry name" value="SPERACTRCPTR"/>
</dbReference>
<dbReference type="GO" id="GO:0030199">
    <property type="term" value="P:collagen fibril organization"/>
    <property type="evidence" value="ECO:0007669"/>
    <property type="project" value="TreeGrafter"/>
</dbReference>
<dbReference type="PaxDb" id="8022-A0A060YQB9"/>
<dbReference type="SMART" id="SM00202">
    <property type="entry name" value="SR"/>
    <property type="match status" value="1"/>
</dbReference>
<dbReference type="GO" id="GO:0005615">
    <property type="term" value="C:extracellular space"/>
    <property type="evidence" value="ECO:0007669"/>
    <property type="project" value="TreeGrafter"/>
</dbReference>
<evidence type="ECO:0000256" key="3">
    <source>
        <dbReference type="PROSITE-ProRule" id="PRU00196"/>
    </source>
</evidence>
<feature type="disulfide bond" evidence="3">
    <location>
        <begin position="62"/>
        <end position="123"/>
    </location>
</feature>
<evidence type="ECO:0000256" key="2">
    <source>
        <dbReference type="ARBA" id="ARBA00023157"/>
    </source>
</evidence>
<dbReference type="EMBL" id="FR911654">
    <property type="protein sequence ID" value="CDQ91320.1"/>
    <property type="molecule type" value="Genomic_DNA"/>
</dbReference>
<organism evidence="5 6">
    <name type="scientific">Oncorhynchus mykiss</name>
    <name type="common">Rainbow trout</name>
    <name type="synonym">Salmo gairdneri</name>
    <dbReference type="NCBI Taxonomy" id="8022"/>
    <lineage>
        <taxon>Eukaryota</taxon>
        <taxon>Metazoa</taxon>
        <taxon>Chordata</taxon>
        <taxon>Craniata</taxon>
        <taxon>Vertebrata</taxon>
        <taxon>Euteleostomi</taxon>
        <taxon>Actinopterygii</taxon>
        <taxon>Neopterygii</taxon>
        <taxon>Teleostei</taxon>
        <taxon>Protacanthopterygii</taxon>
        <taxon>Salmoniformes</taxon>
        <taxon>Salmonidae</taxon>
        <taxon>Salmoninae</taxon>
        <taxon>Oncorhynchus</taxon>
    </lineage>
</organism>
<dbReference type="Proteomes" id="UP000193380">
    <property type="component" value="Unassembled WGS sequence"/>
</dbReference>
<evidence type="ECO:0000259" key="4">
    <source>
        <dbReference type="PROSITE" id="PS50287"/>
    </source>
</evidence>
<evidence type="ECO:0000313" key="6">
    <source>
        <dbReference type="Proteomes" id="UP000193380"/>
    </source>
</evidence>
<sequence>MAQTTPPTQGTTSPKPQNERLQFRLVGYPRKHNEGRVEVFYKGEWGTICDDDFSLSNANVLCRQLGFVSATGWTHSAKYGKGQGKIWLDNVQCNGGEKSIDLCKSRGWGNSDCTHDEDAGVVCKDERLPGFVDSNVIDVRHYNGLQLHYATAGSGVNPSQFRKCTGDPISNSILSFE</sequence>
<dbReference type="GO" id="GO:0004720">
    <property type="term" value="F:protein-lysine 6-oxidase activity"/>
    <property type="evidence" value="ECO:0007669"/>
    <property type="project" value="TreeGrafter"/>
</dbReference>
<dbReference type="GO" id="GO:0016020">
    <property type="term" value="C:membrane"/>
    <property type="evidence" value="ECO:0007669"/>
    <property type="project" value="InterPro"/>
</dbReference>
<protein>
    <recommendedName>
        <fullName evidence="4">SRCR domain-containing protein</fullName>
    </recommendedName>
</protein>
<evidence type="ECO:0000313" key="5">
    <source>
        <dbReference type="EMBL" id="CDQ91320.1"/>
    </source>
</evidence>
<dbReference type="Pfam" id="PF00530">
    <property type="entry name" value="SRCR"/>
    <property type="match status" value="1"/>
</dbReference>
<dbReference type="STRING" id="8022.A0A060YQB9"/>
<reference evidence="5" key="1">
    <citation type="journal article" date="2014" name="Nat. Commun.">
        <title>The rainbow trout genome provides novel insights into evolution after whole-genome duplication in vertebrates.</title>
        <authorList>
            <person name="Berthelot C."/>
            <person name="Brunet F."/>
            <person name="Chalopin D."/>
            <person name="Juanchich A."/>
            <person name="Bernard M."/>
            <person name="Noel B."/>
            <person name="Bento P."/>
            <person name="Da Silva C."/>
            <person name="Labadie K."/>
            <person name="Alberti A."/>
            <person name="Aury J.M."/>
            <person name="Louis A."/>
            <person name="Dehais P."/>
            <person name="Bardou P."/>
            <person name="Montfort J."/>
            <person name="Klopp C."/>
            <person name="Cabau C."/>
            <person name="Gaspin C."/>
            <person name="Thorgaard G.H."/>
            <person name="Boussaha M."/>
            <person name="Quillet E."/>
            <person name="Guyomard R."/>
            <person name="Galiana D."/>
            <person name="Bobe J."/>
            <person name="Volff J.N."/>
            <person name="Genet C."/>
            <person name="Wincker P."/>
            <person name="Jaillon O."/>
            <person name="Roest Crollius H."/>
            <person name="Guiguen Y."/>
        </authorList>
    </citation>
    <scope>NUCLEOTIDE SEQUENCE [LARGE SCALE GENOMIC DNA]</scope>
</reference>
<dbReference type="Gene3D" id="3.10.250.10">
    <property type="entry name" value="SRCR-like domain"/>
    <property type="match status" value="1"/>
</dbReference>
<accession>A0A060YQB9</accession>
<feature type="domain" description="SRCR" evidence="4">
    <location>
        <begin position="23"/>
        <end position="124"/>
    </location>
</feature>